<dbReference type="PANTHER" id="PTHR12993">
    <property type="entry name" value="N-ACETYLGLUCOSAMINYL-PHOSPHATIDYLINOSITOL DE-N-ACETYLASE-RELATED"/>
    <property type="match status" value="1"/>
</dbReference>
<feature type="region of interest" description="Disordered" evidence="1">
    <location>
        <begin position="364"/>
        <end position="391"/>
    </location>
</feature>
<dbReference type="InterPro" id="IPR024078">
    <property type="entry name" value="LmbE-like_dom_sf"/>
</dbReference>
<evidence type="ECO:0000313" key="3">
    <source>
        <dbReference type="Proteomes" id="UP000541426"/>
    </source>
</evidence>
<keyword evidence="3" id="KW-1185">Reference proteome</keyword>
<comment type="caution">
    <text evidence="2">The sequence shown here is derived from an EMBL/GenBank/DDBJ whole genome shotgun (WGS) entry which is preliminary data.</text>
</comment>
<dbReference type="Proteomes" id="UP000541426">
    <property type="component" value="Unassembled WGS sequence"/>
</dbReference>
<proteinExistence type="predicted"/>
<dbReference type="EMBL" id="JACIEJ010000014">
    <property type="protein sequence ID" value="MBB3987967.1"/>
    <property type="molecule type" value="Genomic_DNA"/>
</dbReference>
<reference evidence="2 3" key="1">
    <citation type="submission" date="2020-08" db="EMBL/GenBank/DDBJ databases">
        <title>Genomic Encyclopedia of Type Strains, Phase IV (KMG-IV): sequencing the most valuable type-strain genomes for metagenomic binning, comparative biology and taxonomic classification.</title>
        <authorList>
            <person name="Goeker M."/>
        </authorList>
    </citation>
    <scope>NUCLEOTIDE SEQUENCE [LARGE SCALE GENOMIC DNA]</scope>
    <source>
        <strain evidence="2 3">DSM 102235</strain>
    </source>
</reference>
<dbReference type="SUPFAM" id="SSF102588">
    <property type="entry name" value="LmbE-like"/>
    <property type="match status" value="1"/>
</dbReference>
<dbReference type="PANTHER" id="PTHR12993:SF23">
    <property type="entry name" value="N-ACETYLGLUCOSAMINYLPHOSPHATIDYLINOSITOL DEACETYLASE"/>
    <property type="match status" value="1"/>
</dbReference>
<name>A0A7W6DS42_9RHOB</name>
<evidence type="ECO:0000313" key="2">
    <source>
        <dbReference type="EMBL" id="MBB3987967.1"/>
    </source>
</evidence>
<dbReference type="InterPro" id="IPR003737">
    <property type="entry name" value="GlcNAc_PI_deacetylase-related"/>
</dbReference>
<accession>A0A7W6DS42</accession>
<protein>
    <submittedName>
        <fullName evidence="2">LmbE family N-acetylglucosaminyl deacetylase</fullName>
    </submittedName>
</protein>
<dbReference type="Gene3D" id="2.60.40.60">
    <property type="entry name" value="Cadherins"/>
    <property type="match status" value="1"/>
</dbReference>
<dbReference type="RefSeq" id="WP_183969431.1">
    <property type="nucleotide sequence ID" value="NZ_BAABBZ010000055.1"/>
</dbReference>
<dbReference type="GO" id="GO:0000225">
    <property type="term" value="F:N-acetylglucosaminylphosphatidylinositol deacetylase activity"/>
    <property type="evidence" value="ECO:0007669"/>
    <property type="project" value="TreeGrafter"/>
</dbReference>
<evidence type="ECO:0000256" key="1">
    <source>
        <dbReference type="SAM" id="MobiDB-lite"/>
    </source>
</evidence>
<dbReference type="AlphaFoldDB" id="A0A7W6DS42"/>
<dbReference type="Pfam" id="PF02585">
    <property type="entry name" value="PIG-L"/>
    <property type="match status" value="1"/>
</dbReference>
<organism evidence="2 3">
    <name type="scientific">Sagittula marina</name>
    <dbReference type="NCBI Taxonomy" id="943940"/>
    <lineage>
        <taxon>Bacteria</taxon>
        <taxon>Pseudomonadati</taxon>
        <taxon>Pseudomonadota</taxon>
        <taxon>Alphaproteobacteria</taxon>
        <taxon>Rhodobacterales</taxon>
        <taxon>Roseobacteraceae</taxon>
        <taxon>Sagittula</taxon>
    </lineage>
</organism>
<dbReference type="Gene3D" id="3.40.50.10320">
    <property type="entry name" value="LmbE-like"/>
    <property type="match status" value="1"/>
</dbReference>
<gene>
    <name evidence="2" type="ORF">GGQ68_004321</name>
</gene>
<feature type="region of interest" description="Disordered" evidence="1">
    <location>
        <begin position="270"/>
        <end position="290"/>
    </location>
</feature>
<sequence length="614" mass="66302">MPELSRGGAVSIVAHQDDDILFMNPDIDASLSAGEANTTIFVTAGDAGLGPAYWGGREEGAKAAYSVMTGVDTWVDEAIQLDINGRSIEVVSSHPEGLSDVRLYFLRLPDGGGSLTPDQEQQLARLEEGTLDTVTAVDGSVTYTRSDLVETLTALLDLHAPTQVRLQIADGDNAAGEHTDHVNVTEFAEEALAGYDADSFTVTQYVQYASKDMPANLSEAEADRALAIMEAYAEHDPGVWESDGTLSQVYLDWTGRQYVDRVTEVDPDTPWTLADPVIEAPDEPADPAEGGGGYEVAGPDGFLFNIGSTGAITPKDWFVPSQSDAWDQNSDYIYEVTRVFVADDGTRTEETLLFETVAEGQLAPVADDPADPDSIPPVPVEPEPGEPDPVDPTMPLGNVVYSLDGEDSFLFTIDANSGEIAPEAWFTPSLDDAWDHDEDHVYQVTRIATDENGTTVTEDLSFETTAEGLVSLTSDAPADPIFNPTPTEPQPDPDPDPAPDSGIDFFSLAGEDSQLFTIDRATGEVDTQDWFTPTRDDAWDRDEDHFYEITRVTHFETGEEAEEPLTFETLADDSFVQVPSEGGAALMALLSLPGDGDLPPDQIEAEMEVMDPIE</sequence>
<feature type="region of interest" description="Disordered" evidence="1">
    <location>
        <begin position="473"/>
        <end position="502"/>
    </location>
</feature>